<feature type="transmembrane region" description="Helical" evidence="11">
    <location>
        <begin position="237"/>
        <end position="258"/>
    </location>
</feature>
<keyword evidence="2" id="KW-0328">Glycosyltransferase</keyword>
<evidence type="ECO:0000313" key="13">
    <source>
        <dbReference type="EnsemblPlants" id="ORUFI02G32500.1"/>
    </source>
</evidence>
<feature type="transmembrane region" description="Helical" evidence="11">
    <location>
        <begin position="566"/>
        <end position="585"/>
    </location>
</feature>
<dbReference type="PROSITE" id="PS50280">
    <property type="entry name" value="SET"/>
    <property type="match status" value="1"/>
</dbReference>
<dbReference type="InterPro" id="IPR001214">
    <property type="entry name" value="SET_dom"/>
</dbReference>
<evidence type="ECO:0000256" key="7">
    <source>
        <dbReference type="ARBA" id="ARBA00023316"/>
    </source>
</evidence>
<evidence type="ECO:0000256" key="10">
    <source>
        <dbReference type="SAM" id="MobiDB-lite"/>
    </source>
</evidence>
<evidence type="ECO:0000256" key="5">
    <source>
        <dbReference type="ARBA" id="ARBA00022989"/>
    </source>
</evidence>
<dbReference type="Gene3D" id="3.90.550.10">
    <property type="entry name" value="Spore Coat Polysaccharide Biosynthesis Protein SpsA, Chain A"/>
    <property type="match status" value="1"/>
</dbReference>
<dbReference type="GO" id="GO:0016020">
    <property type="term" value="C:membrane"/>
    <property type="evidence" value="ECO:0007669"/>
    <property type="project" value="InterPro"/>
</dbReference>
<keyword evidence="6 11" id="KW-0472">Membrane</keyword>
<dbReference type="eggNOG" id="KOG1337">
    <property type="taxonomic scope" value="Eukaryota"/>
</dbReference>
<dbReference type="Pfam" id="PF03552">
    <property type="entry name" value="Cellulose_synt"/>
    <property type="match status" value="2"/>
</dbReference>
<dbReference type="Pfam" id="PF00856">
    <property type="entry name" value="SET"/>
    <property type="match status" value="1"/>
</dbReference>
<protein>
    <recommendedName>
        <fullName evidence="12">SET domain-containing protein</fullName>
    </recommendedName>
</protein>
<dbReference type="OMA" id="METHEFN"/>
<dbReference type="InterPro" id="IPR029044">
    <property type="entry name" value="Nucleotide-diphossugar_trans"/>
</dbReference>
<dbReference type="HOGENOM" id="CLU_281235_0_0_1"/>
<dbReference type="GO" id="GO:0071669">
    <property type="term" value="P:plant-type cell wall organization or biogenesis"/>
    <property type="evidence" value="ECO:0007669"/>
    <property type="project" value="UniProtKB-ARBA"/>
</dbReference>
<reference evidence="13" key="2">
    <citation type="submission" date="2015-06" db="UniProtKB">
        <authorList>
            <consortium name="EnsemblPlants"/>
        </authorList>
    </citation>
    <scope>IDENTIFICATION</scope>
</reference>
<dbReference type="GO" id="GO:0071555">
    <property type="term" value="P:cell wall organization"/>
    <property type="evidence" value="ECO:0007669"/>
    <property type="project" value="UniProtKB-KW"/>
</dbReference>
<evidence type="ECO:0000256" key="6">
    <source>
        <dbReference type="ARBA" id="ARBA00023136"/>
    </source>
</evidence>
<comment type="subcellular location">
    <subcellularLocation>
        <location evidence="1">Endomembrane system</location>
        <topology evidence="1">Multi-pass membrane protein</topology>
    </subcellularLocation>
</comment>
<dbReference type="InterPro" id="IPR046341">
    <property type="entry name" value="SET_dom_sf"/>
</dbReference>
<evidence type="ECO:0000256" key="1">
    <source>
        <dbReference type="ARBA" id="ARBA00004127"/>
    </source>
</evidence>
<reference evidence="14" key="1">
    <citation type="submission" date="2013-06" db="EMBL/GenBank/DDBJ databases">
        <authorList>
            <person name="Zhao Q."/>
        </authorList>
    </citation>
    <scope>NUCLEOTIDE SEQUENCE</scope>
    <source>
        <strain evidence="14">cv. W1943</strain>
    </source>
</reference>
<evidence type="ECO:0000256" key="8">
    <source>
        <dbReference type="PIRSR" id="PIRSR605150-1"/>
    </source>
</evidence>
<proteinExistence type="predicted"/>
<dbReference type="EnsemblPlants" id="ORUFI02G32500.1">
    <property type="protein sequence ID" value="ORUFI02G32500.1"/>
    <property type="gene ID" value="ORUFI02G32500"/>
</dbReference>
<name>A0A0E0NKC8_ORYRU</name>
<evidence type="ECO:0000256" key="4">
    <source>
        <dbReference type="ARBA" id="ARBA00022692"/>
    </source>
</evidence>
<dbReference type="CDD" id="cd19179">
    <property type="entry name" value="SET_RBCMT"/>
    <property type="match status" value="1"/>
</dbReference>
<dbReference type="FunFam" id="3.90.1420.10:FF:000005">
    <property type="entry name" value="Rubisco methyltransferase family protein"/>
    <property type="match status" value="1"/>
</dbReference>
<keyword evidence="14" id="KW-1185">Reference proteome</keyword>
<dbReference type="SUPFAM" id="SSF82199">
    <property type="entry name" value="SET domain"/>
    <property type="match status" value="1"/>
</dbReference>
<keyword evidence="7" id="KW-0961">Cell wall biogenesis/degradation</keyword>
<dbReference type="PANTHER" id="PTHR13301">
    <property type="entry name" value="X-BOX TRANSCRIPTION FACTOR-RELATED"/>
    <property type="match status" value="1"/>
</dbReference>
<feature type="transmembrane region" description="Helical" evidence="11">
    <location>
        <begin position="1223"/>
        <end position="1240"/>
    </location>
</feature>
<feature type="region of interest" description="Disordered" evidence="10">
    <location>
        <begin position="1"/>
        <end position="21"/>
    </location>
</feature>
<dbReference type="SMART" id="SM00317">
    <property type="entry name" value="SET"/>
    <property type="match status" value="1"/>
</dbReference>
<accession>A0A0E0NKC8</accession>
<dbReference type="InterPro" id="IPR044431">
    <property type="entry name" value="SET_RBCMT"/>
</dbReference>
<dbReference type="GO" id="GO:0030244">
    <property type="term" value="P:cellulose biosynthetic process"/>
    <property type="evidence" value="ECO:0007669"/>
    <property type="project" value="InterPro"/>
</dbReference>
<dbReference type="InterPro" id="IPR015353">
    <property type="entry name" value="Rubisco_LSMT_subst-bd"/>
</dbReference>
<dbReference type="GO" id="GO:0016279">
    <property type="term" value="F:protein-lysine N-methyltransferase activity"/>
    <property type="evidence" value="ECO:0007669"/>
    <property type="project" value="InterPro"/>
</dbReference>
<dbReference type="Gene3D" id="3.90.1420.10">
    <property type="entry name" value="Rubisco LSMT, substrate-binding domain"/>
    <property type="match status" value="1"/>
</dbReference>
<feature type="transmembrane region" description="Helical" evidence="11">
    <location>
        <begin position="601"/>
        <end position="626"/>
    </location>
</feature>
<feature type="active site" evidence="8">
    <location>
        <position position="955"/>
    </location>
</feature>
<dbReference type="Gene3D" id="3.90.1410.10">
    <property type="entry name" value="set domain protein methyltransferase, domain 1"/>
    <property type="match status" value="1"/>
</dbReference>
<dbReference type="GO" id="GO:0016760">
    <property type="term" value="F:cellulose synthase (UDP-forming) activity"/>
    <property type="evidence" value="ECO:0007669"/>
    <property type="project" value="InterPro"/>
</dbReference>
<feature type="active site" evidence="8">
    <location>
        <position position="696"/>
    </location>
</feature>
<sequence length="1242" mass="139229">MATAAALALHTQFRPPRSPRRLRQHLALPSGVLIRSPVRASAASASASAPAQREAAAAGVPWGCEIESLESAVSLERWLTDSGLPEQRLGIQRVDVGERGLVALKNIRKGEKLLFVPPSLVITADSEWGCPEVGNVLKRNSVPDWPLIATYLISEASLESSSRWSSYIAALPRQPYSLLYWTRPELDAYLVASPIRERAIQRITDVVGTYNDLRDRIFSKHSDLFPEEVYNLETFRWSFGILFSRLAFALLAVDVILLNKNVHWNDLQVRLPSMDGRVALVPWADMLNHSPEVETFLDYDKSSGGIVFTTDRSYQPGEQVFISYGKKSSGELLLSYGFVPKEGTNPNDSVELLVSLNKSDKCYKEKLQALKRNGLSEFESFPLRVTGWPVELMAYAFLVVSPPEMSQRFEEMAVAASNKSPSKPGLNYPELEEQALQFILDCCESNIAKYTKFLEGSSGSLQLSTNSKQANRTLLLKQLARDLCISERRILYRTQYVVFVADEAQTVEEKEIDKSDYNLSRQATDARRLEVVGGSMAGSGGGVVSGGRQRGPPLFATEKPGRMAMAAYRVSAATVFAGVLLIWLYRATHLPPGGGDGVRRWAWLGMLAAELWFGFYWVLTLSVRWCPVYRRTFKDRLAQRILIANSYSEDELPSVDIFVCTADPTAEPPMLVISTVLSVMAYDYLPEKLNIYLSDDAGSVLTFYVLCEASEFAKHWIPFCKKYKVEPRSPAAYFAKVASPPDGCGPKEWFTMKELYKDMTDRVNSVVNSGRIPEVPRCHSRGFSQWNENFTSSDHPSIVQIRVSSVISNSPIIMNVDCDMYSNNSESIRDALCFFLDEEQGQDIGFVQYPQNFENVVHNDIYGHPINVVNELDHPCLDGWGGMCYYGTGCFHRREALCGRIYSQEYKEDWTRVAGRTEDANELEEMGRSLVTCTYEHNTIWGIEKGVRYGCPLEDVTTGLQIQCRGWRSVYYNPKRKGFLGMTPTSLGQILVLYKRWTEGFLQISLSRYSPFLLGHGKIKLGLQMGYSVCGFWAVNSFPTLYYVTIPSLCFLNGISLFPEKTSPWFIPFAYVMVAAYSCSLAESLQCGDSAVEWWNAQRMWLIRRITSYLLATIDTFRRILGISESGFNLTVKVTDLQALERYKKGMMEFGSFSAMFVILTTVALLNLACMVLGISRVLLQEGPGGLETLFLQAVLCVLIVAINSPVYEALFLRRDKGSLPASVARVSICFVLPLCILSICK</sequence>
<organism evidence="13 14">
    <name type="scientific">Oryza rufipogon</name>
    <name type="common">Brownbeard rice</name>
    <name type="synonym">Asian wild rice</name>
    <dbReference type="NCBI Taxonomy" id="4529"/>
    <lineage>
        <taxon>Eukaryota</taxon>
        <taxon>Viridiplantae</taxon>
        <taxon>Streptophyta</taxon>
        <taxon>Embryophyta</taxon>
        <taxon>Tracheophyta</taxon>
        <taxon>Spermatophyta</taxon>
        <taxon>Magnoliopsida</taxon>
        <taxon>Liliopsida</taxon>
        <taxon>Poales</taxon>
        <taxon>Poaceae</taxon>
        <taxon>BOP clade</taxon>
        <taxon>Oryzoideae</taxon>
        <taxon>Oryzeae</taxon>
        <taxon>Oryzinae</taxon>
        <taxon>Oryza</taxon>
    </lineage>
</organism>
<keyword evidence="3" id="KW-0808">Transferase</keyword>
<evidence type="ECO:0000259" key="12">
    <source>
        <dbReference type="PROSITE" id="PS50280"/>
    </source>
</evidence>
<evidence type="ECO:0000256" key="11">
    <source>
        <dbReference type="SAM" id="Phobius"/>
    </source>
</evidence>
<dbReference type="AlphaFoldDB" id="A0A0E0NKC8"/>
<dbReference type="InterPro" id="IPR005150">
    <property type="entry name" value="Cellulose_synth"/>
</dbReference>
<evidence type="ECO:0000313" key="14">
    <source>
        <dbReference type="Proteomes" id="UP000008022"/>
    </source>
</evidence>
<feature type="domain" description="SET" evidence="12">
    <location>
        <begin position="67"/>
        <end position="325"/>
    </location>
</feature>
<feature type="binding site" evidence="9">
    <location>
        <position position="667"/>
    </location>
    <ligand>
        <name>UDP-alpha-D-glucose</name>
        <dbReference type="ChEBI" id="CHEBI:58885"/>
    </ligand>
</feature>
<dbReference type="STRING" id="4529.A0A0E0NKC8"/>
<dbReference type="InterPro" id="IPR036464">
    <property type="entry name" value="Rubisco_LSMT_subst-bd_sf"/>
</dbReference>
<keyword evidence="5 11" id="KW-1133">Transmembrane helix</keyword>
<evidence type="ECO:0000256" key="3">
    <source>
        <dbReference type="ARBA" id="ARBA00022679"/>
    </source>
</evidence>
<dbReference type="Gramene" id="ORUFI02G32500.1">
    <property type="protein sequence ID" value="ORUFI02G32500.1"/>
    <property type="gene ID" value="ORUFI02G32500"/>
</dbReference>
<dbReference type="Proteomes" id="UP000008022">
    <property type="component" value="Unassembled WGS sequence"/>
</dbReference>
<feature type="transmembrane region" description="Helical" evidence="11">
    <location>
        <begin position="1150"/>
        <end position="1175"/>
    </location>
</feature>
<evidence type="ECO:0000256" key="9">
    <source>
        <dbReference type="PIRSR" id="PIRSR605150-2"/>
    </source>
</evidence>
<dbReference type="SUPFAM" id="SSF81822">
    <property type="entry name" value="RuBisCo LSMT C-terminal, substrate-binding domain"/>
    <property type="match status" value="1"/>
</dbReference>
<evidence type="ECO:0000256" key="2">
    <source>
        <dbReference type="ARBA" id="ARBA00022676"/>
    </source>
</evidence>
<feature type="transmembrane region" description="Helical" evidence="11">
    <location>
        <begin position="1190"/>
        <end position="1211"/>
    </location>
</feature>
<keyword evidence="4 11" id="KW-0812">Transmembrane</keyword>
<dbReference type="Pfam" id="PF09273">
    <property type="entry name" value="Rubis-subs-bind"/>
    <property type="match status" value="1"/>
</dbReference>
<dbReference type="GO" id="GO:0012505">
    <property type="term" value="C:endomembrane system"/>
    <property type="evidence" value="ECO:0007669"/>
    <property type="project" value="UniProtKB-SubCell"/>
</dbReference>
<feature type="binding site" evidence="9">
    <location>
        <position position="696"/>
    </location>
    <ligand>
        <name>UDP-alpha-D-glucose</name>
        <dbReference type="ChEBI" id="CHEBI:58885"/>
    </ligand>
</feature>